<evidence type="ECO:0000313" key="3">
    <source>
        <dbReference type="Proteomes" id="UP000004828"/>
    </source>
</evidence>
<name>C7GGW8_9FIRM</name>
<accession>C7GGW8</accession>
<organism evidence="2 3">
    <name type="scientific">Roseburia intestinalis L1-82</name>
    <dbReference type="NCBI Taxonomy" id="536231"/>
    <lineage>
        <taxon>Bacteria</taxon>
        <taxon>Bacillati</taxon>
        <taxon>Bacillota</taxon>
        <taxon>Clostridia</taxon>
        <taxon>Lachnospirales</taxon>
        <taxon>Lachnospiraceae</taxon>
        <taxon>Roseburia</taxon>
    </lineage>
</organism>
<evidence type="ECO:0000256" key="1">
    <source>
        <dbReference type="SAM" id="MobiDB-lite"/>
    </source>
</evidence>
<protein>
    <submittedName>
        <fullName evidence="2">Uncharacterized protein</fullName>
    </submittedName>
</protein>
<proteinExistence type="predicted"/>
<sequence>MKGANKNMGVDLKGKDLGPNLSQRKKDGKYRARFITASGKRVDRIFDNVKEAKQWLANAKYEDANSILILNNKTSVDCWYKQWNGFKENNKRLNTVRNGNYPKLKKEIEPFATRFLESASGEYAKSYKMLSQMMEHSSIKITLDLYSHLTEETVKTEIDKFSNYMDRMVFA</sequence>
<evidence type="ECO:0000313" key="2">
    <source>
        <dbReference type="EMBL" id="EEU98926.1"/>
    </source>
</evidence>
<dbReference type="Proteomes" id="UP000004828">
    <property type="component" value="Unassembled WGS sequence"/>
</dbReference>
<dbReference type="InterPro" id="IPR013762">
    <property type="entry name" value="Integrase-like_cat_sf"/>
</dbReference>
<dbReference type="HOGENOM" id="CLU_1561720_0_0_9"/>
<dbReference type="EMBL" id="ABYJ02000258">
    <property type="protein sequence ID" value="EEU98926.1"/>
    <property type="molecule type" value="Genomic_DNA"/>
</dbReference>
<feature type="region of interest" description="Disordered" evidence="1">
    <location>
        <begin position="1"/>
        <end position="25"/>
    </location>
</feature>
<dbReference type="GO" id="GO:0015074">
    <property type="term" value="P:DNA integration"/>
    <property type="evidence" value="ECO:0007669"/>
    <property type="project" value="InterPro"/>
</dbReference>
<dbReference type="RefSeq" id="WP_006859279.1">
    <property type="nucleotide sequence ID" value="NZ_GG692756.1"/>
</dbReference>
<dbReference type="AlphaFoldDB" id="C7GGW8"/>
<gene>
    <name evidence="2" type="ORF">ROSINTL182_09189</name>
</gene>
<dbReference type="GO" id="GO:0006310">
    <property type="term" value="P:DNA recombination"/>
    <property type="evidence" value="ECO:0007669"/>
    <property type="project" value="InterPro"/>
</dbReference>
<reference evidence="2 3" key="1">
    <citation type="submission" date="2009-08" db="EMBL/GenBank/DDBJ databases">
        <authorList>
            <person name="Weinstock G."/>
            <person name="Sodergren E."/>
            <person name="Clifton S."/>
            <person name="Fulton L."/>
            <person name="Fulton B."/>
            <person name="Courtney L."/>
            <person name="Fronick C."/>
            <person name="Harrison M."/>
            <person name="Strong C."/>
            <person name="Farmer C."/>
            <person name="Delahaunty K."/>
            <person name="Markovic C."/>
            <person name="Hall O."/>
            <person name="Minx P."/>
            <person name="Tomlinson C."/>
            <person name="Mitreva M."/>
            <person name="Nelson J."/>
            <person name="Hou S."/>
            <person name="Wollam A."/>
            <person name="Pepin K.H."/>
            <person name="Johnson M."/>
            <person name="Bhonagiri V."/>
            <person name="Nash W.E."/>
            <person name="Warren W."/>
            <person name="Chinwalla A."/>
            <person name="Mardis E.R."/>
            <person name="Wilson R.K."/>
        </authorList>
    </citation>
    <scope>NUCLEOTIDE SEQUENCE [LARGE SCALE GENOMIC DNA]</scope>
    <source>
        <strain evidence="2 3">L1-82</strain>
    </source>
</reference>
<dbReference type="GO" id="GO:0003677">
    <property type="term" value="F:DNA binding"/>
    <property type="evidence" value="ECO:0007669"/>
    <property type="project" value="InterPro"/>
</dbReference>
<comment type="caution">
    <text evidence="2">The sequence shown here is derived from an EMBL/GenBank/DDBJ whole genome shotgun (WGS) entry which is preliminary data.</text>
</comment>
<dbReference type="Gene3D" id="1.10.443.10">
    <property type="entry name" value="Intergrase catalytic core"/>
    <property type="match status" value="1"/>
</dbReference>